<protein>
    <submittedName>
        <fullName evidence="1">Uncharacterized protein</fullName>
    </submittedName>
</protein>
<evidence type="ECO:0000313" key="2">
    <source>
        <dbReference type="Proteomes" id="UP001472677"/>
    </source>
</evidence>
<name>A0ABR2DVU6_9ROSI</name>
<reference evidence="1 2" key="1">
    <citation type="journal article" date="2024" name="G3 (Bethesda)">
        <title>Genome assembly of Hibiscus sabdariffa L. provides insights into metabolisms of medicinal natural products.</title>
        <authorList>
            <person name="Kim T."/>
        </authorList>
    </citation>
    <scope>NUCLEOTIDE SEQUENCE [LARGE SCALE GENOMIC DNA]</scope>
    <source>
        <strain evidence="1">TK-2024</strain>
        <tissue evidence="1">Old leaves</tissue>
    </source>
</reference>
<comment type="caution">
    <text evidence="1">The sequence shown here is derived from an EMBL/GenBank/DDBJ whole genome shotgun (WGS) entry which is preliminary data.</text>
</comment>
<keyword evidence="2" id="KW-1185">Reference proteome</keyword>
<dbReference type="EMBL" id="JBBPBM010000021">
    <property type="protein sequence ID" value="KAK8548103.1"/>
    <property type="molecule type" value="Genomic_DNA"/>
</dbReference>
<dbReference type="Proteomes" id="UP001472677">
    <property type="component" value="Unassembled WGS sequence"/>
</dbReference>
<evidence type="ECO:0000313" key="1">
    <source>
        <dbReference type="EMBL" id="KAK8548103.1"/>
    </source>
</evidence>
<gene>
    <name evidence="1" type="ORF">V6N12_061025</name>
</gene>
<proteinExistence type="predicted"/>
<accession>A0ABR2DVU6</accession>
<sequence>MNEAYKKSYPDKKLKVQGKEVRQPVVEDQVATITSHQPGGVISTTSAVRFRKLGNARHSARVGVSKFVDRLEGALDKLSRGNREQENFVPMVSDDDSLWIDSQLEEEGDFDAHFHDVGTGDQ</sequence>
<organism evidence="1 2">
    <name type="scientific">Hibiscus sabdariffa</name>
    <name type="common">roselle</name>
    <dbReference type="NCBI Taxonomy" id="183260"/>
    <lineage>
        <taxon>Eukaryota</taxon>
        <taxon>Viridiplantae</taxon>
        <taxon>Streptophyta</taxon>
        <taxon>Embryophyta</taxon>
        <taxon>Tracheophyta</taxon>
        <taxon>Spermatophyta</taxon>
        <taxon>Magnoliopsida</taxon>
        <taxon>eudicotyledons</taxon>
        <taxon>Gunneridae</taxon>
        <taxon>Pentapetalae</taxon>
        <taxon>rosids</taxon>
        <taxon>malvids</taxon>
        <taxon>Malvales</taxon>
        <taxon>Malvaceae</taxon>
        <taxon>Malvoideae</taxon>
        <taxon>Hibiscus</taxon>
    </lineage>
</organism>